<dbReference type="Proteomes" id="UP001515943">
    <property type="component" value="Unassembled WGS sequence"/>
</dbReference>
<evidence type="ECO:0000256" key="1">
    <source>
        <dbReference type="ARBA" id="ARBA00023002"/>
    </source>
</evidence>
<gene>
    <name evidence="3" type="ORF">FXN61_46900</name>
</gene>
<evidence type="ECO:0000313" key="3">
    <source>
        <dbReference type="EMBL" id="NKE63835.1"/>
    </source>
</evidence>
<keyword evidence="4" id="KW-1185">Reference proteome</keyword>
<dbReference type="InterPro" id="IPR036250">
    <property type="entry name" value="AcylCo_DH-like_C"/>
</dbReference>
<proteinExistence type="predicted"/>
<evidence type="ECO:0000259" key="2">
    <source>
        <dbReference type="PROSITE" id="PS50035"/>
    </source>
</evidence>
<protein>
    <submittedName>
        <fullName evidence="3">Acyl-CoA dehydrogenase</fullName>
    </submittedName>
</protein>
<dbReference type="InterPro" id="IPR013107">
    <property type="entry name" value="Acyl-CoA_DH_C"/>
</dbReference>
<accession>A0ABX1FXQ5</accession>
<keyword evidence="1" id="KW-0560">Oxidoreductase</keyword>
<dbReference type="PROSITE" id="PS50035">
    <property type="entry name" value="PLD"/>
    <property type="match status" value="1"/>
</dbReference>
<reference evidence="3 4" key="1">
    <citation type="submission" date="2019-08" db="EMBL/GenBank/DDBJ databases">
        <title>Lentzea from Indian Himalayas.</title>
        <authorList>
            <person name="Mandal S."/>
            <person name="Mallick Gupta A."/>
            <person name="Maiti P.K."/>
            <person name="Sarkar J."/>
            <person name="Mandal S."/>
        </authorList>
    </citation>
    <scope>NUCLEOTIDE SEQUENCE [LARGE SCALE GENOMIC DNA]</scope>
    <source>
        <strain evidence="3 4">PSKA42</strain>
    </source>
</reference>
<feature type="domain" description="PLD phosphodiesterase" evidence="2">
    <location>
        <begin position="26"/>
        <end position="53"/>
    </location>
</feature>
<dbReference type="SUPFAM" id="SSF47203">
    <property type="entry name" value="Acyl-CoA dehydrogenase C-terminal domain-like"/>
    <property type="match status" value="1"/>
</dbReference>
<dbReference type="Pfam" id="PF08028">
    <property type="entry name" value="Acyl-CoA_dh_2"/>
    <property type="match status" value="1"/>
</dbReference>
<dbReference type="Gene3D" id="1.20.140.10">
    <property type="entry name" value="Butyryl-CoA Dehydrogenase, subunit A, domain 3"/>
    <property type="match status" value="1"/>
</dbReference>
<dbReference type="RefSeq" id="WP_223165901.1">
    <property type="nucleotide sequence ID" value="NZ_VSRL01000436.1"/>
</dbReference>
<sequence length="114" mass="12488">DAAAADLTTDPAERGRRMMTPFQRAKMIVNHLSLRIVNDSLTIVGGASYSASHPLARLVRDVRAGWFMQPYTYVDGVDYLSGQALRLDRDNDYVSARSVSGATPDASSRTGRQL</sequence>
<dbReference type="EMBL" id="VSRL01000436">
    <property type="protein sequence ID" value="NKE63835.1"/>
    <property type="molecule type" value="Genomic_DNA"/>
</dbReference>
<dbReference type="InterPro" id="IPR001736">
    <property type="entry name" value="PLipase_D/transphosphatidylase"/>
</dbReference>
<name>A0ABX1FXQ5_9PSEU</name>
<comment type="caution">
    <text evidence="3">The sequence shown here is derived from an EMBL/GenBank/DDBJ whole genome shotgun (WGS) entry which is preliminary data.</text>
</comment>
<evidence type="ECO:0000313" key="4">
    <source>
        <dbReference type="Proteomes" id="UP001515943"/>
    </source>
</evidence>
<feature type="non-terminal residue" evidence="3">
    <location>
        <position position="1"/>
    </location>
</feature>
<organism evidence="3 4">
    <name type="scientific">Lentzea indica</name>
    <dbReference type="NCBI Taxonomy" id="2604800"/>
    <lineage>
        <taxon>Bacteria</taxon>
        <taxon>Bacillati</taxon>
        <taxon>Actinomycetota</taxon>
        <taxon>Actinomycetes</taxon>
        <taxon>Pseudonocardiales</taxon>
        <taxon>Pseudonocardiaceae</taxon>
        <taxon>Lentzea</taxon>
    </lineage>
</organism>